<feature type="coiled-coil region" evidence="1">
    <location>
        <begin position="115"/>
        <end position="142"/>
    </location>
</feature>
<evidence type="ECO:0000313" key="5">
    <source>
        <dbReference type="Proteomes" id="UP001445076"/>
    </source>
</evidence>
<sequence>VVPAGWSHSCYLHKSLHKSCTFHHIDNLCSSCLMLCTGVMKAVWPCVLAVGLVTWIACGSDALPEIPQSQDGSSEDDSVSEADSAEDSMEVHELQNGKREERNILGMQHSNEAQIALQQRQKAQLEGKLRQLEFKKSNMASRVRRARATVGLGTGTAAVLQPVFQIPSSARPVDCADLLVMGATRSGVYDIYPFTCRCSNKVQVWCDMETDGGGWTVFLSRQTQIPREDFNRSWTEYKHGFGNRDGEYWLGTENLYTMTTSRNYNLRLDLILPSGIPQYTEWQDFKVGPEESRYRLSWSTFTSLDFSLTSNCLSYANGRSFSTYDQDEDSYSDNCALIQGGGWWYYNCLQFNPTNSGSRMGSEAGLNITCFNHDFISLSKLQLKIRPTVCSENIKSIYLNHYQRWKCGDLSMAPAIPQLQLVTATAPTPFPHLVTTAPPPQLALTAAPVPSPQLALTAAPAFPPQLAPTAEPALPPQLTPTAAPAFPPQLAPTAAPAPSFQLGTTAAPVPPPQVGTTAAPVPPPQVGTTAAPVPPLQLGVTAAPVYA</sequence>
<protein>
    <recommendedName>
        <fullName evidence="3">Fibrinogen C-terminal domain-containing protein</fullName>
    </recommendedName>
</protein>
<name>A0AAW0Y1Y9_CHEQU</name>
<accession>A0AAW0Y1Y9</accession>
<dbReference type="NCBIfam" id="NF040941">
    <property type="entry name" value="GGGWT_bact"/>
    <property type="match status" value="1"/>
</dbReference>
<dbReference type="GO" id="GO:0005615">
    <property type="term" value="C:extracellular space"/>
    <property type="evidence" value="ECO:0007669"/>
    <property type="project" value="TreeGrafter"/>
</dbReference>
<comment type="caution">
    <text evidence="4">The sequence shown here is derived from an EMBL/GenBank/DDBJ whole genome shotgun (WGS) entry which is preliminary data.</text>
</comment>
<evidence type="ECO:0000259" key="3">
    <source>
        <dbReference type="PROSITE" id="PS51406"/>
    </source>
</evidence>
<dbReference type="Gene3D" id="3.90.215.10">
    <property type="entry name" value="Gamma Fibrinogen, chain A, domain 1"/>
    <property type="match status" value="1"/>
</dbReference>
<organism evidence="4 5">
    <name type="scientific">Cherax quadricarinatus</name>
    <name type="common">Australian red claw crayfish</name>
    <dbReference type="NCBI Taxonomy" id="27406"/>
    <lineage>
        <taxon>Eukaryota</taxon>
        <taxon>Metazoa</taxon>
        <taxon>Ecdysozoa</taxon>
        <taxon>Arthropoda</taxon>
        <taxon>Crustacea</taxon>
        <taxon>Multicrustacea</taxon>
        <taxon>Malacostraca</taxon>
        <taxon>Eumalacostraca</taxon>
        <taxon>Eucarida</taxon>
        <taxon>Decapoda</taxon>
        <taxon>Pleocyemata</taxon>
        <taxon>Astacidea</taxon>
        <taxon>Parastacoidea</taxon>
        <taxon>Parastacidae</taxon>
        <taxon>Cherax</taxon>
    </lineage>
</organism>
<keyword evidence="5" id="KW-1185">Reference proteome</keyword>
<dbReference type="EMBL" id="JARKIK010000018">
    <property type="protein sequence ID" value="KAK8746086.1"/>
    <property type="molecule type" value="Genomic_DNA"/>
</dbReference>
<feature type="region of interest" description="Disordered" evidence="2">
    <location>
        <begin position="66"/>
        <end position="97"/>
    </location>
</feature>
<dbReference type="SMART" id="SM00186">
    <property type="entry name" value="FBG"/>
    <property type="match status" value="1"/>
</dbReference>
<dbReference type="InterPro" id="IPR002181">
    <property type="entry name" value="Fibrinogen_a/b/g_C_dom"/>
</dbReference>
<feature type="non-terminal residue" evidence="4">
    <location>
        <position position="1"/>
    </location>
</feature>
<evidence type="ECO:0000313" key="4">
    <source>
        <dbReference type="EMBL" id="KAK8746086.1"/>
    </source>
</evidence>
<evidence type="ECO:0000256" key="2">
    <source>
        <dbReference type="SAM" id="MobiDB-lite"/>
    </source>
</evidence>
<dbReference type="InterPro" id="IPR050373">
    <property type="entry name" value="Fibrinogen_C-term_domain"/>
</dbReference>
<evidence type="ECO:0000256" key="1">
    <source>
        <dbReference type="SAM" id="Coils"/>
    </source>
</evidence>
<dbReference type="Pfam" id="PF00147">
    <property type="entry name" value="Fibrinogen_C"/>
    <property type="match status" value="1"/>
</dbReference>
<feature type="compositionally biased region" description="Acidic residues" evidence="2">
    <location>
        <begin position="73"/>
        <end position="88"/>
    </location>
</feature>
<dbReference type="Proteomes" id="UP001445076">
    <property type="component" value="Unassembled WGS sequence"/>
</dbReference>
<dbReference type="InterPro" id="IPR036056">
    <property type="entry name" value="Fibrinogen-like_C"/>
</dbReference>
<dbReference type="PANTHER" id="PTHR19143">
    <property type="entry name" value="FIBRINOGEN/TENASCIN/ANGIOPOEITIN"/>
    <property type="match status" value="1"/>
</dbReference>
<keyword evidence="1" id="KW-0175">Coiled coil</keyword>
<feature type="region of interest" description="Disordered" evidence="2">
    <location>
        <begin position="466"/>
        <end position="518"/>
    </location>
</feature>
<dbReference type="PROSITE" id="PS51406">
    <property type="entry name" value="FIBRINOGEN_C_2"/>
    <property type="match status" value="1"/>
</dbReference>
<reference evidence="4 5" key="1">
    <citation type="journal article" date="2024" name="BMC Genomics">
        <title>Genome assembly of redclaw crayfish (Cherax quadricarinatus) provides insights into its immune adaptation and hypoxia tolerance.</title>
        <authorList>
            <person name="Liu Z."/>
            <person name="Zheng J."/>
            <person name="Li H."/>
            <person name="Fang K."/>
            <person name="Wang S."/>
            <person name="He J."/>
            <person name="Zhou D."/>
            <person name="Weng S."/>
            <person name="Chi M."/>
            <person name="Gu Z."/>
            <person name="He J."/>
            <person name="Li F."/>
            <person name="Wang M."/>
        </authorList>
    </citation>
    <scope>NUCLEOTIDE SEQUENCE [LARGE SCALE GENOMIC DNA]</scope>
    <source>
        <strain evidence="4">ZL_2023a</strain>
    </source>
</reference>
<gene>
    <name evidence="4" type="ORF">OTU49_017256</name>
</gene>
<dbReference type="InterPro" id="IPR014716">
    <property type="entry name" value="Fibrinogen_a/b/g_C_1"/>
</dbReference>
<dbReference type="SUPFAM" id="SSF56496">
    <property type="entry name" value="Fibrinogen C-terminal domain-like"/>
    <property type="match status" value="1"/>
</dbReference>
<feature type="domain" description="Fibrinogen C-terminal" evidence="3">
    <location>
        <begin position="166"/>
        <end position="389"/>
    </location>
</feature>
<dbReference type="CDD" id="cd00087">
    <property type="entry name" value="FReD"/>
    <property type="match status" value="1"/>
</dbReference>
<proteinExistence type="predicted"/>
<dbReference type="AlphaFoldDB" id="A0AAW0Y1Y9"/>